<dbReference type="SUPFAM" id="SSF53300">
    <property type="entry name" value="vWA-like"/>
    <property type="match status" value="1"/>
</dbReference>
<name>A0A2P2C1F1_9ZZZZ</name>
<dbReference type="EMBL" id="CZKA01000025">
    <property type="protein sequence ID" value="CUR55847.1"/>
    <property type="molecule type" value="Genomic_DNA"/>
</dbReference>
<dbReference type="PROSITE" id="PS50234">
    <property type="entry name" value="VWFA"/>
    <property type="match status" value="1"/>
</dbReference>
<feature type="domain" description="VWFA" evidence="1">
    <location>
        <begin position="337"/>
        <end position="525"/>
    </location>
</feature>
<dbReference type="SMART" id="SM00327">
    <property type="entry name" value="VWA"/>
    <property type="match status" value="1"/>
</dbReference>
<gene>
    <name evidence="2" type="ORF">NOCA2310027</name>
</gene>
<reference evidence="2" key="1">
    <citation type="submission" date="2015-08" db="EMBL/GenBank/DDBJ databases">
        <authorList>
            <person name="Babu N.S."/>
            <person name="Beckwith C.J."/>
            <person name="Beseler K.G."/>
            <person name="Brison A."/>
            <person name="Carone J.V."/>
            <person name="Caskin T.P."/>
            <person name="Diamond M."/>
            <person name="Durham M.E."/>
            <person name="Foxe J.M."/>
            <person name="Go M."/>
            <person name="Henderson B.A."/>
            <person name="Jones I.B."/>
            <person name="McGettigan J.A."/>
            <person name="Micheletti S.J."/>
            <person name="Nasrallah M.E."/>
            <person name="Ortiz D."/>
            <person name="Piller C.R."/>
            <person name="Privatt S.R."/>
            <person name="Schneider S.L."/>
            <person name="Sharp S."/>
            <person name="Smith T.C."/>
            <person name="Stanton J.D."/>
            <person name="Ullery H.E."/>
            <person name="Wilson R.J."/>
            <person name="Serrano M.G."/>
            <person name="Buck G."/>
            <person name="Lee V."/>
            <person name="Wang Y."/>
            <person name="Carvalho R."/>
            <person name="Voegtly L."/>
            <person name="Shi R."/>
            <person name="Duckworth R."/>
            <person name="Johnson A."/>
            <person name="Loviza R."/>
            <person name="Walstead R."/>
            <person name="Shah Z."/>
            <person name="Kiflezghi M."/>
            <person name="Wade K."/>
            <person name="Ball S.L."/>
            <person name="Bradley K.W."/>
            <person name="Asai D.J."/>
            <person name="Bowman C.A."/>
            <person name="Russell D.A."/>
            <person name="Pope W.H."/>
            <person name="Jacobs-Sera D."/>
            <person name="Hendrix R.W."/>
            <person name="Hatfull G.F."/>
        </authorList>
    </citation>
    <scope>NUCLEOTIDE SEQUENCE</scope>
</reference>
<organism evidence="2">
    <name type="scientific">metagenome</name>
    <dbReference type="NCBI Taxonomy" id="256318"/>
    <lineage>
        <taxon>unclassified sequences</taxon>
        <taxon>metagenomes</taxon>
    </lineage>
</organism>
<evidence type="ECO:0000259" key="1">
    <source>
        <dbReference type="PROSITE" id="PS50234"/>
    </source>
</evidence>
<dbReference type="InterPro" id="IPR036465">
    <property type="entry name" value="vWFA_dom_sf"/>
</dbReference>
<evidence type="ECO:0000313" key="2">
    <source>
        <dbReference type="EMBL" id="CUR55847.1"/>
    </source>
</evidence>
<dbReference type="InterPro" id="IPR002035">
    <property type="entry name" value="VWF_A"/>
</dbReference>
<protein>
    <recommendedName>
        <fullName evidence="1">VWFA domain-containing protein</fullName>
    </recommendedName>
</protein>
<proteinExistence type="predicted"/>
<dbReference type="Gene3D" id="3.40.50.410">
    <property type="entry name" value="von Willebrand factor, type A domain"/>
    <property type="match status" value="1"/>
</dbReference>
<accession>A0A2P2C1F1</accession>
<sequence>MSKHTPKRRRDRGNRTRWAVAAVTAAVLSASGLGWWALGPDRPAAARGDEATPDCASRPAVTVATTAGFAPVLSAVADDACVALTTVIAEGSTGARLLSSGRVDVWVPDSRERAFIAGPRLAARAPSTATSPVVMTASASTAATLTAAAGRHPSWGLVLGADELAPLRLHIQDPASSGVALALSSALRAVATRLTHDRDTGLALTAAAMLRLHPVAETQAAHAPDGQVRIVEERLVRPDLGKDPRSDAVIRLAGGSPALDYPWVAPTGAPKAADLLLAGLLDAPGVTARAAHGFREPGIRRFTTSSSAQATPLVPAPPVSEIPILYALATAGGKPGNTLAVVDISGSMNEKVRTGLPLIHYVRESVKTSLSVLSDQTKIGLWQFGSRIHAGRDYQELVPMQPLSANRRQMITAGEALQARQTGTGLYNTALAAYRRVQRGYDPAANNVVTIFTDGRNEDSGGLDLPGLLTQLRAARDPRHPVSVLFIAYGDADRAAMARIVGVTGGSVFPITRPTQIIGALMAATAQTVISEQRG</sequence>
<dbReference type="Pfam" id="PF00092">
    <property type="entry name" value="VWA"/>
    <property type="match status" value="1"/>
</dbReference>
<dbReference type="AlphaFoldDB" id="A0A2P2C1F1"/>